<evidence type="ECO:0000313" key="2">
    <source>
        <dbReference type="Proteomes" id="UP001177021"/>
    </source>
</evidence>
<dbReference type="EMBL" id="CASHSV030000823">
    <property type="protein sequence ID" value="CAJ2678221.1"/>
    <property type="molecule type" value="Genomic_DNA"/>
</dbReference>
<accession>A0ACB0MA64</accession>
<evidence type="ECO:0000313" key="1">
    <source>
        <dbReference type="EMBL" id="CAJ2678221.1"/>
    </source>
</evidence>
<organism evidence="1 2">
    <name type="scientific">Trifolium pratense</name>
    <name type="common">Red clover</name>
    <dbReference type="NCBI Taxonomy" id="57577"/>
    <lineage>
        <taxon>Eukaryota</taxon>
        <taxon>Viridiplantae</taxon>
        <taxon>Streptophyta</taxon>
        <taxon>Embryophyta</taxon>
        <taxon>Tracheophyta</taxon>
        <taxon>Spermatophyta</taxon>
        <taxon>Magnoliopsida</taxon>
        <taxon>eudicotyledons</taxon>
        <taxon>Gunneridae</taxon>
        <taxon>Pentapetalae</taxon>
        <taxon>rosids</taxon>
        <taxon>fabids</taxon>
        <taxon>Fabales</taxon>
        <taxon>Fabaceae</taxon>
        <taxon>Papilionoideae</taxon>
        <taxon>50 kb inversion clade</taxon>
        <taxon>NPAAA clade</taxon>
        <taxon>Hologalegina</taxon>
        <taxon>IRL clade</taxon>
        <taxon>Trifolieae</taxon>
        <taxon>Trifolium</taxon>
    </lineage>
</organism>
<keyword evidence="2" id="KW-1185">Reference proteome</keyword>
<sequence length="570" mass="64363">MVPIFCYARGTILLFLTVLAHANLVSSDYPMFSHNCDLPLEFHGHATIEDYDYVFRLTGYPAGDPDKASYVGQVKNPRLIKFYYRSINHVYDLTTMFSNYSIFEDDFVFVIASSDFLYGNQEDGLGIILVSKYISEKNNLNVSATRYRLSEGQEPHNFSQTNLRGHLSEYVGISASAGKVDEKKRNLIKIKLWEGLAVGCLCLSLGLLAMLIYFLWKKNKGKEEEPNSETVSDQNMDEEFQMGAGPKKICYQELLNATNNFEEKLKLGQGGFGGVYKGYFKDTNSVAAIKRISANSRQGIKQYSAEVKIISQLRHRNLVKLNGWCHKKNELILIYEYMPNGSLDFHLFRGGRSILSWHLRYNIALGLASALFYLQEELEKCVIHRDIKSSNIMLDSNFNTKLGDFGLARLMDHEKESETTIVAGTRGYLAPEYMDTGKARKESDIFSFGVVLLEIACGKKGIHHQELKGEVSLVEWVWELYGLKNVIAAADPKLYGQFNAKEMECLLVVGLWCANPNNTSRPSIKKVIKVLNFESQLPILPQNMPFLGPLSSPINNGQFFSVPSFFTAKG</sequence>
<protein>
    <submittedName>
        <fullName evidence="1">Uncharacterized protein</fullName>
    </submittedName>
</protein>
<reference evidence="1" key="1">
    <citation type="submission" date="2023-10" db="EMBL/GenBank/DDBJ databases">
        <authorList>
            <person name="Rodriguez Cubillos JULIANA M."/>
            <person name="De Vega J."/>
        </authorList>
    </citation>
    <scope>NUCLEOTIDE SEQUENCE</scope>
</reference>
<comment type="caution">
    <text evidence="1">The sequence shown here is derived from an EMBL/GenBank/DDBJ whole genome shotgun (WGS) entry which is preliminary data.</text>
</comment>
<name>A0ACB0MA64_TRIPR</name>
<gene>
    <name evidence="1" type="ORF">MILVUS5_LOCUS40545</name>
</gene>
<proteinExistence type="predicted"/>
<dbReference type="Proteomes" id="UP001177021">
    <property type="component" value="Unassembled WGS sequence"/>
</dbReference>